<accession>A0AAF0V574</accession>
<evidence type="ECO:0000313" key="2">
    <source>
        <dbReference type="Proteomes" id="UP001234989"/>
    </source>
</evidence>
<dbReference type="AlphaFoldDB" id="A0AAF0V574"/>
<keyword evidence="2" id="KW-1185">Reference proteome</keyword>
<sequence>MVHNGSESSFVSDLKAKQCLDPTLVELKEVVLKKSVEAFSQGEDGVLKYKEEVSVNGSNSSQLGHQDDIGNLSDINEPNVNDPHLMVVIGVIRLSPAEGNVVFHITSTMLQLLQLKGLFGGLAHEDPHEHIRNFVDVCEPFSFKNISQESVRLSFFPFSLMGEA</sequence>
<protein>
    <submittedName>
        <fullName evidence="1">Uncharacterized protein</fullName>
    </submittedName>
</protein>
<gene>
    <name evidence="1" type="ORF">MTR67_051877</name>
</gene>
<reference evidence="1" key="1">
    <citation type="submission" date="2023-08" db="EMBL/GenBank/DDBJ databases">
        <title>A de novo genome assembly of Solanum verrucosum Schlechtendal, a Mexican diploid species geographically isolated from the other diploid A-genome species in potato relatives.</title>
        <authorList>
            <person name="Hosaka K."/>
        </authorList>
    </citation>
    <scope>NUCLEOTIDE SEQUENCE</scope>
    <source>
        <tissue evidence="1">Young leaves</tissue>
    </source>
</reference>
<feature type="non-terminal residue" evidence="1">
    <location>
        <position position="164"/>
    </location>
</feature>
<proteinExistence type="predicted"/>
<dbReference type="Proteomes" id="UP001234989">
    <property type="component" value="Chromosome 12"/>
</dbReference>
<name>A0AAF0V574_SOLVR</name>
<evidence type="ECO:0000313" key="1">
    <source>
        <dbReference type="EMBL" id="WMV58492.1"/>
    </source>
</evidence>
<organism evidence="1 2">
    <name type="scientific">Solanum verrucosum</name>
    <dbReference type="NCBI Taxonomy" id="315347"/>
    <lineage>
        <taxon>Eukaryota</taxon>
        <taxon>Viridiplantae</taxon>
        <taxon>Streptophyta</taxon>
        <taxon>Embryophyta</taxon>
        <taxon>Tracheophyta</taxon>
        <taxon>Spermatophyta</taxon>
        <taxon>Magnoliopsida</taxon>
        <taxon>eudicotyledons</taxon>
        <taxon>Gunneridae</taxon>
        <taxon>Pentapetalae</taxon>
        <taxon>asterids</taxon>
        <taxon>lamiids</taxon>
        <taxon>Solanales</taxon>
        <taxon>Solanaceae</taxon>
        <taxon>Solanoideae</taxon>
        <taxon>Solaneae</taxon>
        <taxon>Solanum</taxon>
    </lineage>
</organism>
<dbReference type="EMBL" id="CP133623">
    <property type="protein sequence ID" value="WMV58492.1"/>
    <property type="molecule type" value="Genomic_DNA"/>
</dbReference>